<sequence length="487" mass="55257">MMDSEVEVAIVGTGFSGLGMAIQLKRAGIDSFLLLEKAGEVGGTWRENTYPGAACDVPAHLYSFSFEPNPAWSQVYAPQAEILEYLRHCARKYEILPHIRFHAEVTGAEFDEARGTWSVHMKDGQRIRARALVLGNGALHLPAYPAIPGRESFQGTAFHSACWRHDAELTDKVVAVIGTGASAIQFVPSLAARARKLYLFQRTPPWILPRLNTFFSESRRRLFARLPGVAWLYRAAIYWNLEWHAAFFLRQSWLGRIVEWAARRHLAASVSDPKLRGLLTPNYRLGCKRVLTSDDYYPALQRPNVELVCEGIESIGPRGVRTRDGVEREVDAIVYGTGFEVTRYLARIRIVGREGRELNKVWRGAPSTYLGITVSGFPNLFLMMGPNTGLGHNSMVFMLEAQARYALQAIQQLRARSLRWLDVRSEVQAGFYEEVQHKLRRSVWQSGGCRSWYQTPSGHNSAIWPGFTFDYWRRTRRLRLSDYAQSS</sequence>
<organism evidence="4 5">
    <name type="scientific">Hyalangium minutum</name>
    <dbReference type="NCBI Taxonomy" id="394096"/>
    <lineage>
        <taxon>Bacteria</taxon>
        <taxon>Pseudomonadati</taxon>
        <taxon>Myxococcota</taxon>
        <taxon>Myxococcia</taxon>
        <taxon>Myxococcales</taxon>
        <taxon>Cystobacterineae</taxon>
        <taxon>Archangiaceae</taxon>
        <taxon>Hyalangium</taxon>
    </lineage>
</organism>
<dbReference type="InterPro" id="IPR036188">
    <property type="entry name" value="FAD/NAD-bd_sf"/>
</dbReference>
<dbReference type="GO" id="GO:0050660">
    <property type="term" value="F:flavin adenine dinucleotide binding"/>
    <property type="evidence" value="ECO:0007669"/>
    <property type="project" value="InterPro"/>
</dbReference>
<keyword evidence="5" id="KW-1185">Reference proteome</keyword>
<dbReference type="PANTHER" id="PTHR42877:SF4">
    <property type="entry name" value="FAD_NAD(P)-BINDING DOMAIN-CONTAINING PROTEIN-RELATED"/>
    <property type="match status" value="1"/>
</dbReference>
<dbReference type="STRING" id="394096.DB31_5741"/>
<dbReference type="InterPro" id="IPR020946">
    <property type="entry name" value="Flavin_mOase-like"/>
</dbReference>
<reference evidence="4 5" key="1">
    <citation type="submission" date="2014-04" db="EMBL/GenBank/DDBJ databases">
        <title>Genome assembly of Hyalangium minutum DSM 14724.</title>
        <authorList>
            <person name="Sharma G."/>
            <person name="Subramanian S."/>
        </authorList>
    </citation>
    <scope>NUCLEOTIDE SEQUENCE [LARGE SCALE GENOMIC DNA]</scope>
    <source>
        <strain evidence="4 5">DSM 14724</strain>
    </source>
</reference>
<dbReference type="Pfam" id="PF00743">
    <property type="entry name" value="FMO-like"/>
    <property type="match status" value="1"/>
</dbReference>
<proteinExistence type="predicted"/>
<evidence type="ECO:0000256" key="2">
    <source>
        <dbReference type="ARBA" id="ARBA00022827"/>
    </source>
</evidence>
<gene>
    <name evidence="4" type="ORF">DB31_5741</name>
</gene>
<dbReference type="EMBL" id="JMCB01000003">
    <property type="protein sequence ID" value="KFE70699.1"/>
    <property type="molecule type" value="Genomic_DNA"/>
</dbReference>
<evidence type="ECO:0000256" key="1">
    <source>
        <dbReference type="ARBA" id="ARBA00022630"/>
    </source>
</evidence>
<dbReference type="AlphaFoldDB" id="A0A085WSN6"/>
<dbReference type="SUPFAM" id="SSF51905">
    <property type="entry name" value="FAD/NAD(P)-binding domain"/>
    <property type="match status" value="2"/>
</dbReference>
<evidence type="ECO:0000313" key="5">
    <source>
        <dbReference type="Proteomes" id="UP000028725"/>
    </source>
</evidence>
<evidence type="ECO:0000256" key="3">
    <source>
        <dbReference type="ARBA" id="ARBA00023002"/>
    </source>
</evidence>
<name>A0A085WSN6_9BACT</name>
<keyword evidence="3" id="KW-0560">Oxidoreductase</keyword>
<accession>A0A085WSN6</accession>
<dbReference type="PANTHER" id="PTHR42877">
    <property type="entry name" value="L-ORNITHINE N(5)-MONOOXYGENASE-RELATED"/>
    <property type="match status" value="1"/>
</dbReference>
<keyword evidence="2" id="KW-0274">FAD</keyword>
<dbReference type="RefSeq" id="WP_205628487.1">
    <property type="nucleotide sequence ID" value="NZ_JMCB01000003.1"/>
</dbReference>
<dbReference type="GO" id="GO:0050661">
    <property type="term" value="F:NADP binding"/>
    <property type="evidence" value="ECO:0007669"/>
    <property type="project" value="InterPro"/>
</dbReference>
<dbReference type="Proteomes" id="UP000028725">
    <property type="component" value="Unassembled WGS sequence"/>
</dbReference>
<dbReference type="Gene3D" id="3.50.50.60">
    <property type="entry name" value="FAD/NAD(P)-binding domain"/>
    <property type="match status" value="2"/>
</dbReference>
<comment type="caution">
    <text evidence="4">The sequence shown here is derived from an EMBL/GenBank/DDBJ whole genome shotgun (WGS) entry which is preliminary data.</text>
</comment>
<keyword evidence="1" id="KW-0285">Flavoprotein</keyword>
<dbReference type="InterPro" id="IPR051209">
    <property type="entry name" value="FAD-bind_Monooxygenase_sf"/>
</dbReference>
<keyword evidence="4" id="KW-0503">Monooxygenase</keyword>
<protein>
    <submittedName>
        <fullName evidence="4">Cyclohexanone monooxygenase</fullName>
    </submittedName>
</protein>
<dbReference type="PATRIC" id="fig|394096.3.peg.2217"/>
<evidence type="ECO:0000313" key="4">
    <source>
        <dbReference type="EMBL" id="KFE70699.1"/>
    </source>
</evidence>
<dbReference type="GO" id="GO:0004499">
    <property type="term" value="F:N,N-dimethylaniline monooxygenase activity"/>
    <property type="evidence" value="ECO:0007669"/>
    <property type="project" value="InterPro"/>
</dbReference>